<name>A0A438D724_VITVI</name>
<protein>
    <submittedName>
        <fullName evidence="2">Uncharacterized protein</fullName>
    </submittedName>
</protein>
<evidence type="ECO:0000313" key="3">
    <source>
        <dbReference type="Proteomes" id="UP000288805"/>
    </source>
</evidence>
<evidence type="ECO:0000313" key="2">
    <source>
        <dbReference type="EMBL" id="RVW31250.1"/>
    </source>
</evidence>
<proteinExistence type="predicted"/>
<reference evidence="2 3" key="1">
    <citation type="journal article" date="2018" name="PLoS Genet.">
        <title>Population sequencing reveals clonal diversity and ancestral inbreeding in the grapevine cultivar Chardonnay.</title>
        <authorList>
            <person name="Roach M.J."/>
            <person name="Johnson D.L."/>
            <person name="Bohlmann J."/>
            <person name="van Vuuren H.J."/>
            <person name="Jones S.J."/>
            <person name="Pretorius I.S."/>
            <person name="Schmidt S.A."/>
            <person name="Borneman A.R."/>
        </authorList>
    </citation>
    <scope>NUCLEOTIDE SEQUENCE [LARGE SCALE GENOMIC DNA]</scope>
    <source>
        <strain evidence="3">cv. Chardonnay</strain>
        <tissue evidence="2">Leaf</tissue>
    </source>
</reference>
<organism evidence="2 3">
    <name type="scientific">Vitis vinifera</name>
    <name type="common">Grape</name>
    <dbReference type="NCBI Taxonomy" id="29760"/>
    <lineage>
        <taxon>Eukaryota</taxon>
        <taxon>Viridiplantae</taxon>
        <taxon>Streptophyta</taxon>
        <taxon>Embryophyta</taxon>
        <taxon>Tracheophyta</taxon>
        <taxon>Spermatophyta</taxon>
        <taxon>Magnoliopsida</taxon>
        <taxon>eudicotyledons</taxon>
        <taxon>Gunneridae</taxon>
        <taxon>Pentapetalae</taxon>
        <taxon>rosids</taxon>
        <taxon>Vitales</taxon>
        <taxon>Vitaceae</taxon>
        <taxon>Viteae</taxon>
        <taxon>Vitis</taxon>
    </lineage>
</organism>
<evidence type="ECO:0000256" key="1">
    <source>
        <dbReference type="SAM" id="MobiDB-lite"/>
    </source>
</evidence>
<dbReference type="Proteomes" id="UP000288805">
    <property type="component" value="Unassembled WGS sequence"/>
</dbReference>
<dbReference type="AlphaFoldDB" id="A0A438D724"/>
<feature type="region of interest" description="Disordered" evidence="1">
    <location>
        <begin position="1"/>
        <end position="23"/>
    </location>
</feature>
<gene>
    <name evidence="2" type="ORF">CK203_082859</name>
</gene>
<accession>A0A438D724</accession>
<sequence length="61" mass="6798">MFGVRKEENSGDSSQLLSMPPLQASPHGIVKLEYLINTTKTPKEDDPGFKTWDSKNSMIMA</sequence>
<comment type="caution">
    <text evidence="2">The sequence shown here is derived from an EMBL/GenBank/DDBJ whole genome shotgun (WGS) entry which is preliminary data.</text>
</comment>
<dbReference type="EMBL" id="QGNW01001764">
    <property type="protein sequence ID" value="RVW31250.1"/>
    <property type="molecule type" value="Genomic_DNA"/>
</dbReference>